<evidence type="ECO:0000313" key="2">
    <source>
        <dbReference type="EMBL" id="RAK22775.1"/>
    </source>
</evidence>
<organism evidence="2 3">
    <name type="scientific">Flavobacterium aquaticum</name>
    <dbReference type="NCBI Taxonomy" id="1236486"/>
    <lineage>
        <taxon>Bacteria</taxon>
        <taxon>Pseudomonadati</taxon>
        <taxon>Bacteroidota</taxon>
        <taxon>Flavobacteriia</taxon>
        <taxon>Flavobacteriales</taxon>
        <taxon>Flavobacteriaceae</taxon>
        <taxon>Flavobacterium</taxon>
    </lineage>
</organism>
<reference evidence="2 3" key="1">
    <citation type="submission" date="2018-06" db="EMBL/GenBank/DDBJ databases">
        <title>Genomic Encyclopedia of Type Strains, Phase III (KMG-III): the genomes of soil and plant-associated and newly described type strains.</title>
        <authorList>
            <person name="Whitman W."/>
        </authorList>
    </citation>
    <scope>NUCLEOTIDE SEQUENCE [LARGE SCALE GENOMIC DNA]</scope>
    <source>
        <strain evidence="2 3">CGMCC 1.12398</strain>
    </source>
</reference>
<proteinExistence type="predicted"/>
<dbReference type="AlphaFoldDB" id="A0A327YST7"/>
<dbReference type="Proteomes" id="UP000249620">
    <property type="component" value="Unassembled WGS sequence"/>
</dbReference>
<protein>
    <submittedName>
        <fullName evidence="2">Uncharacterized protein</fullName>
    </submittedName>
</protein>
<evidence type="ECO:0000256" key="1">
    <source>
        <dbReference type="SAM" id="SignalP"/>
    </source>
</evidence>
<gene>
    <name evidence="2" type="ORF">B0I03_104301</name>
</gene>
<feature type="chain" id="PRO_5016368027" evidence="1">
    <location>
        <begin position="19"/>
        <end position="120"/>
    </location>
</feature>
<dbReference type="OrthoDB" id="9948051at2"/>
<comment type="caution">
    <text evidence="2">The sequence shown here is derived from an EMBL/GenBank/DDBJ whole genome shotgun (WGS) entry which is preliminary data.</text>
</comment>
<evidence type="ECO:0000313" key="3">
    <source>
        <dbReference type="Proteomes" id="UP000249620"/>
    </source>
</evidence>
<name>A0A327YST7_9FLAO</name>
<sequence>MRKIFFCLIFLFSILSFSQNTLIGKFCSNSKEQNTISTIQQSCFTFKEDGTFIEEIKLDVSIVLTGKYRFSNNIIELIYNDETNETSILKIIKITNKKIVFRYLSKDKSSKRNTLYKSIQ</sequence>
<dbReference type="EMBL" id="QLMI01000004">
    <property type="protein sequence ID" value="RAK22775.1"/>
    <property type="molecule type" value="Genomic_DNA"/>
</dbReference>
<feature type="signal peptide" evidence="1">
    <location>
        <begin position="1"/>
        <end position="18"/>
    </location>
</feature>
<dbReference type="RefSeq" id="WP_146603276.1">
    <property type="nucleotide sequence ID" value="NZ_QLMI01000004.1"/>
</dbReference>
<accession>A0A327YST7</accession>
<keyword evidence="1" id="KW-0732">Signal</keyword>
<keyword evidence="3" id="KW-1185">Reference proteome</keyword>